<accession>A0A4D7QRA8</accession>
<proteinExistence type="predicted"/>
<dbReference type="KEGG" id="paqt:E8L99_13075"/>
<gene>
    <name evidence="1" type="ORF">E8L99_13075</name>
</gene>
<protein>
    <submittedName>
        <fullName evidence="1">Uncharacterized protein</fullName>
    </submittedName>
</protein>
<dbReference type="RefSeq" id="WP_137099953.1">
    <property type="nucleotide sequence ID" value="NZ_CP039865.1"/>
</dbReference>
<evidence type="ECO:0000313" key="1">
    <source>
        <dbReference type="EMBL" id="QCK86622.1"/>
    </source>
</evidence>
<keyword evidence="2" id="KW-1185">Reference proteome</keyword>
<evidence type="ECO:0000313" key="2">
    <source>
        <dbReference type="Proteomes" id="UP000298588"/>
    </source>
</evidence>
<name>A0A4D7QRA8_9HYPH</name>
<reference evidence="1 2" key="1">
    <citation type="submission" date="2019-04" db="EMBL/GenBank/DDBJ databases">
        <title>Phreatobacter aquaticus sp. nov.</title>
        <authorList>
            <person name="Choi A."/>
            <person name="Baek K."/>
        </authorList>
    </citation>
    <scope>NUCLEOTIDE SEQUENCE [LARGE SCALE GENOMIC DNA]</scope>
    <source>
        <strain evidence="1 2">NMCR1094</strain>
    </source>
</reference>
<dbReference type="AlphaFoldDB" id="A0A4D7QRA8"/>
<sequence>MKTITYAFPHGLIFLSSPTDMTPPVPTYATQFRFTQSCLSVVCQHEQEGTTELSIGTPEEVDPGYAPVVSGVIATPTRQLAVSTSAADDILSISVPDIETLLRVWVNHRQWPDKVQVGIGGAEVEHQMSRNVFF</sequence>
<organism evidence="1 2">
    <name type="scientific">Phreatobacter aquaticus</name>
    <dbReference type="NCBI Taxonomy" id="2570229"/>
    <lineage>
        <taxon>Bacteria</taxon>
        <taxon>Pseudomonadati</taxon>
        <taxon>Pseudomonadota</taxon>
        <taxon>Alphaproteobacteria</taxon>
        <taxon>Hyphomicrobiales</taxon>
        <taxon>Phreatobacteraceae</taxon>
        <taxon>Phreatobacter</taxon>
    </lineage>
</organism>
<dbReference type="Proteomes" id="UP000298588">
    <property type="component" value="Chromosome"/>
</dbReference>
<dbReference type="EMBL" id="CP039865">
    <property type="protein sequence ID" value="QCK86622.1"/>
    <property type="molecule type" value="Genomic_DNA"/>
</dbReference>
<dbReference type="OrthoDB" id="8449815at2"/>